<reference evidence="1" key="1">
    <citation type="submission" date="2023-07" db="EMBL/GenBank/DDBJ databases">
        <title>Mucosal microbiota of week-old chicken and adult hens.</title>
        <authorList>
            <person name="Volf J."/>
            <person name="Karasova D."/>
            <person name="Crhanova M."/>
            <person name="Faldynova M."/>
            <person name="Prikrylova H."/>
            <person name="Zeman M."/>
            <person name="Babak V."/>
            <person name="Rajova J."/>
            <person name="Rychlik I."/>
        </authorList>
    </citation>
    <scope>NUCLEOTIDE SEQUENCE</scope>
    <source>
        <strain evidence="1">ET902</strain>
    </source>
</reference>
<evidence type="ECO:0000313" key="2">
    <source>
        <dbReference type="Proteomes" id="UP001175147"/>
    </source>
</evidence>
<dbReference type="Gene3D" id="1.10.287.950">
    <property type="entry name" value="Methyl-accepting chemotaxis protein"/>
    <property type="match status" value="1"/>
</dbReference>
<accession>A0ABT8YX70</accession>
<sequence length="643" mass="74088">MGISTIIDNNIRQDILDYSAILETTVKDIHSFLEEVGRVYSFIGEKFPMIEQEMKNENEKANNLLSYFTNKEKGEKNFSNDLEENQEDFFLSFDRMQNFISQDNELSDSLVEDVGKTSNIMDSIEQIRMLADQIKVYSLNAIIISSKYGAGGKAFGEISKNIIKMSETSNEQADQMNRIGKELFVRFESFKTEILKTNELQRQNFTIMREQLDKEHNNMVNSFAVFSNIISNIISRVDNTYDFIFEVMMVLPREDIVRQQTEHIVESINSIVYENRNFIDYYGSQVETMNAEDLEKTENQTLEHKLLDLLTFDDVVLTLIIENFKSIHEEISLTNSDIYKSLKGLKDALLDITSDRTTIVEYMIGGETGKSEFPFTVSESLFNEYMGFIKLYLENFKLFLTNKYRISDSNIAIIDSIEELESMFLETKNIAKTFNSINFLAKIELEKNSDIFNNSQTFSIESVESIATNITDTVDACLEQFHNIKAAIFSSINKFKSNINQQSTEHTFIESMTDSVSKRLDESKYIINNNIKRLDSYADELFGLIDKTLIDLSSLSTLLTKINEIIEIFNSMRNVIRNKKNEYYKLLGIENWKIESDKYLDIVNSYTIKKERAIANSILSGEEAPNVDINIDVGADSGDFTMF</sequence>
<protein>
    <submittedName>
        <fullName evidence="1">Chemotaxis protein</fullName>
    </submittedName>
</protein>
<dbReference type="EMBL" id="JAUPBM010000071">
    <property type="protein sequence ID" value="MDO7020458.1"/>
    <property type="molecule type" value="Genomic_DNA"/>
</dbReference>
<organism evidence="1 2">
    <name type="scientific">Brachyspira innocens</name>
    <dbReference type="NCBI Taxonomy" id="13264"/>
    <lineage>
        <taxon>Bacteria</taxon>
        <taxon>Pseudomonadati</taxon>
        <taxon>Spirochaetota</taxon>
        <taxon>Spirochaetia</taxon>
        <taxon>Brachyspirales</taxon>
        <taxon>Brachyspiraceae</taxon>
        <taxon>Brachyspira</taxon>
    </lineage>
</organism>
<keyword evidence="2" id="KW-1185">Reference proteome</keyword>
<comment type="caution">
    <text evidence="1">The sequence shown here is derived from an EMBL/GenBank/DDBJ whole genome shotgun (WGS) entry which is preliminary data.</text>
</comment>
<gene>
    <name evidence="1" type="ORF">Q5M86_06700</name>
</gene>
<dbReference type="SUPFAM" id="SSF58104">
    <property type="entry name" value="Methyl-accepting chemotaxis protein (MCP) signaling domain"/>
    <property type="match status" value="1"/>
</dbReference>
<dbReference type="Proteomes" id="UP001175147">
    <property type="component" value="Unassembled WGS sequence"/>
</dbReference>
<evidence type="ECO:0000313" key="1">
    <source>
        <dbReference type="EMBL" id="MDO7020458.1"/>
    </source>
</evidence>
<proteinExistence type="predicted"/>
<dbReference type="RefSeq" id="WP_020005421.1">
    <property type="nucleotide sequence ID" value="NZ_JAUPBL010000067.1"/>
</dbReference>
<name>A0ABT8YX70_9SPIR</name>